<reference evidence="1" key="2">
    <citation type="submission" date="2020-11" db="EMBL/GenBank/DDBJ databases">
        <authorList>
            <person name="McCartney M.A."/>
            <person name="Auch B."/>
            <person name="Kono T."/>
            <person name="Mallez S."/>
            <person name="Becker A."/>
            <person name="Gohl D.M."/>
            <person name="Silverstein K.A.T."/>
            <person name="Koren S."/>
            <person name="Bechman K.B."/>
            <person name="Herman A."/>
            <person name="Abrahante J.E."/>
            <person name="Garbe J."/>
        </authorList>
    </citation>
    <scope>NUCLEOTIDE SEQUENCE</scope>
    <source>
        <strain evidence="1">Duluth1</strain>
        <tissue evidence="1">Whole animal</tissue>
    </source>
</reference>
<dbReference type="Proteomes" id="UP000828390">
    <property type="component" value="Unassembled WGS sequence"/>
</dbReference>
<name>A0A9D4GEW7_DREPO</name>
<gene>
    <name evidence="1" type="ORF">DPMN_144379</name>
</gene>
<sequence>MATVLLESDTNLRARYRQSQTLTLTKFLSLTRNGVTEADAYPHAAGLVMGSCIIEIDRIFIRDRGYNMIFQKEKRKKNIFVGIGNLGWGFEGSSAYSVGGDSGQDGRMDRQMAEITTISPHFKKAWG</sequence>
<protein>
    <submittedName>
        <fullName evidence="1">Uncharacterized protein</fullName>
    </submittedName>
</protein>
<evidence type="ECO:0000313" key="1">
    <source>
        <dbReference type="EMBL" id="KAH3815845.1"/>
    </source>
</evidence>
<evidence type="ECO:0000313" key="2">
    <source>
        <dbReference type="Proteomes" id="UP000828390"/>
    </source>
</evidence>
<accession>A0A9D4GEW7</accession>
<comment type="caution">
    <text evidence="1">The sequence shown here is derived from an EMBL/GenBank/DDBJ whole genome shotgun (WGS) entry which is preliminary data.</text>
</comment>
<organism evidence="1 2">
    <name type="scientific">Dreissena polymorpha</name>
    <name type="common">Zebra mussel</name>
    <name type="synonym">Mytilus polymorpha</name>
    <dbReference type="NCBI Taxonomy" id="45954"/>
    <lineage>
        <taxon>Eukaryota</taxon>
        <taxon>Metazoa</taxon>
        <taxon>Spiralia</taxon>
        <taxon>Lophotrochozoa</taxon>
        <taxon>Mollusca</taxon>
        <taxon>Bivalvia</taxon>
        <taxon>Autobranchia</taxon>
        <taxon>Heteroconchia</taxon>
        <taxon>Euheterodonta</taxon>
        <taxon>Imparidentia</taxon>
        <taxon>Neoheterodontei</taxon>
        <taxon>Myida</taxon>
        <taxon>Dreissenoidea</taxon>
        <taxon>Dreissenidae</taxon>
        <taxon>Dreissena</taxon>
    </lineage>
</organism>
<reference evidence="1" key="1">
    <citation type="journal article" date="2019" name="bioRxiv">
        <title>The Genome of the Zebra Mussel, Dreissena polymorpha: A Resource for Invasive Species Research.</title>
        <authorList>
            <person name="McCartney M.A."/>
            <person name="Auch B."/>
            <person name="Kono T."/>
            <person name="Mallez S."/>
            <person name="Zhang Y."/>
            <person name="Obille A."/>
            <person name="Becker A."/>
            <person name="Abrahante J.E."/>
            <person name="Garbe J."/>
            <person name="Badalamenti J.P."/>
            <person name="Herman A."/>
            <person name="Mangelson H."/>
            <person name="Liachko I."/>
            <person name="Sullivan S."/>
            <person name="Sone E.D."/>
            <person name="Koren S."/>
            <person name="Silverstein K.A.T."/>
            <person name="Beckman K.B."/>
            <person name="Gohl D.M."/>
        </authorList>
    </citation>
    <scope>NUCLEOTIDE SEQUENCE</scope>
    <source>
        <strain evidence="1">Duluth1</strain>
        <tissue evidence="1">Whole animal</tissue>
    </source>
</reference>
<proteinExistence type="predicted"/>
<keyword evidence="2" id="KW-1185">Reference proteome</keyword>
<dbReference type="AlphaFoldDB" id="A0A9D4GEW7"/>
<dbReference type="EMBL" id="JAIWYP010000006">
    <property type="protein sequence ID" value="KAH3815845.1"/>
    <property type="molecule type" value="Genomic_DNA"/>
</dbReference>